<feature type="compositionally biased region" description="Basic and acidic residues" evidence="3">
    <location>
        <begin position="1988"/>
        <end position="1998"/>
    </location>
</feature>
<dbReference type="InterPro" id="IPR011990">
    <property type="entry name" value="TPR-like_helical_dom_sf"/>
</dbReference>
<evidence type="ECO:0000256" key="2">
    <source>
        <dbReference type="SAM" id="Coils"/>
    </source>
</evidence>
<accession>A0A5N5WU23</accession>
<dbReference type="OrthoDB" id="2546325at2759"/>
<feature type="domain" description="Nephrocystin 3-like N-terminal" evidence="4">
    <location>
        <begin position="288"/>
        <end position="454"/>
    </location>
</feature>
<dbReference type="PANTHER" id="PTHR10039">
    <property type="entry name" value="AMELOGENIN"/>
    <property type="match status" value="1"/>
</dbReference>
<dbReference type="InterPro" id="IPR056884">
    <property type="entry name" value="NPHP3-like_N"/>
</dbReference>
<dbReference type="PANTHER" id="PTHR10039:SF11">
    <property type="entry name" value="NACHT DOMAIN PROTEIN (AFU_ORTHOLOGUE AFUA_1G01490)"/>
    <property type="match status" value="1"/>
</dbReference>
<dbReference type="PROSITE" id="PS00675">
    <property type="entry name" value="SIGMA54_INTERACT_1"/>
    <property type="match status" value="1"/>
</dbReference>
<proteinExistence type="predicted"/>
<dbReference type="Gene3D" id="1.25.40.10">
    <property type="entry name" value="Tetratricopeptide repeat domain"/>
    <property type="match status" value="2"/>
</dbReference>
<keyword evidence="2" id="KW-0175">Coiled coil</keyword>
<protein>
    <recommendedName>
        <fullName evidence="4">Nephrocystin 3-like N-terminal domain-containing protein</fullName>
    </recommendedName>
</protein>
<evidence type="ECO:0000256" key="1">
    <source>
        <dbReference type="ARBA" id="ARBA00022737"/>
    </source>
</evidence>
<feature type="coiled-coil region" evidence="2">
    <location>
        <begin position="1473"/>
        <end position="1503"/>
    </location>
</feature>
<dbReference type="InterPro" id="IPR027417">
    <property type="entry name" value="P-loop_NTPase"/>
</dbReference>
<dbReference type="InterPro" id="IPR025662">
    <property type="entry name" value="Sigma_54_int_dom_ATP-bd_1"/>
</dbReference>
<sequence>MSADVVHRAAGHPSFRQDIFQQSPTTDAGAANVREYEMTETSRKPGTLCQASDQIFSRLQPQLDVSGQELFQSIHSAADVFDAIADERLRFMPEDSSQLDRALKQAVAMIGRLEQLAQLMEAFTSGTEHAIRLIGGSCLLLLGRGPEHGKLLVSAFQTFHTLAIELSHVRNNVESLMSNADAQEELMAAFAELCGLVCSVSLHYSQKAQGSSKISDASDLQSRFSSHIQAFHSRRTAVKEKLWSSLIVADVSSDESDKVQEIWEYLSVKDRVVSNVLSTRLPQPAEYTCEWFANRLSQIKSSENQLFVVTGETGTGKTVLSQWVIQQLQVSLDPGEYSVVSFRIFDDICATTRPIGVAKGLLLEILGRQAKDGDLLRALESSMQLHSSGASSKVVEDSLWQAIHIAVKGMRKLMIILDGVDSLNGDPEVIPRLFEHLESLTSQNPSMKVVAVSRPVYGLPHQAARVKIEPSQTAGDVRIVVRNAIESLEACTGMRSEDREKIESAIVKKANGCFITAQLAVAQLNALRTPSDMLTRAQKMPSSLQEMLNQALDSVNFEDATVRSLLAWTIVSHRPLRVDEVQSLLEIDMKRIEVVPRVGNMEDDIRQAFGSFVTIDDGIVSFQSPALRQFIITQAKSATSTGKKTNLPMVMKEAHADLLTRLLAYVKLNVNEEVDVSTTPLPCSSQYRYFDQYQLLEYAARYWTLHFRSSQMTEKERENFKITNLFKRSFPNSVLLALLEGSCYQLQYLPYQAQELQAFSVQLRRQVLQDLSLPLLQSLTLAAQTSHQLGSIDAIRYSYEAWSKSISLLGPRNTATRCNAEIFIPAAEHKDFEDEDFLRHKEEILEYLLRTSQEELGFSHDVTIKFTRMLFDHYATIKNKDSMRRLAKELFHMSIARYGQHSQETEEITGNIYKQLERLSMSEATAEIVQTQHEYSKQNLAITDQRTIDSTLQMIKICEQRGEASRADSLFTDTWRKLLAVEDTSDSVLKKQAEFTIKYAEFLERHSRKGEAESVASAAWFCLESQLSRFDRLSSTFELVISHIRNMKWTGLAQSAIGRLWRYCKSQEQASDRLVKATVALAQTVQESTTAASNEQTMSEEQVGMLHEILGSARSAGVHSSETRLASMKASESVASSLTEKGQYSEAASVYRQALSQMWPEIDSKSTTIRLSENVDETVHLAGRLAHCYFRDLQIDKATLVYQNILEAVLSSDAIDTQMVRSTANKAISYYRTIYRFSEAITTYEDLYTNISSRLGKPHQQSIGILYEWGDLARRCHQKKEAEQAYQEIYNNFRHNGQLDERAIPAARALAAIYEETERWKKAKCVYETLWSTIISSDKNHLLYSELVEEIYQHYRSLLESKLDADIVEIHDLATGYRKTCQRVHGSTSEQSHNATLALADISRRDERYHDEAVELYETALEQSDTFSGHQEKSTMATKCHLAELYSRQSHTTHKAAALYREKFNGSVRQHGYTSCEHTLQQLRELLELLRKQDNKAANHELQETLQATSIAAFEEKNDSQRLYSAAIELAQMYQDFGLKERGLRLSKELRHRLIQETVRTKKSHGPTSFIVAFEMVLGNGHNYASVLADLIAEIQLSSAFHQEQKQRNFIHTFSAGVRLMNFQSGKRWTENANVTDTELFQLFTEQFSRVESEKAILREFYDICISQATQGDLVKRLSRVIVGNVYQKLSTGHFRAAYSHATILYNFVKESGGFRDQGSTRDGVKLSGHLLVYGSQKCSDRELSGKLLELSRTILHEILASYHEKGVSLTDFEDTELNQLAVLLGGQKNFEDLEFLLNQLWSSRVVQKTWSSDTIILVGRRLVEARFSNGRTTQATQLCSDLCYNVKRVWGQFDRSALELTNLLSALYTAGGDHARAMGVHESVLRQLLDDSADLTLSEAAEIAYSQAGLLQRCYQRHGGWNRSSERYEIIFDRLNEKFAKEKKWAATQPRQWKAKDADKLGVWEPPTDYGFLAFDQTAIHQNQLRKASEPHIESFQDRQQSARGQHPP</sequence>
<feature type="region of interest" description="Disordered" evidence="3">
    <location>
        <begin position="1985"/>
        <end position="2010"/>
    </location>
</feature>
<evidence type="ECO:0000313" key="5">
    <source>
        <dbReference type="EMBL" id="KAB8070602.1"/>
    </source>
</evidence>
<evidence type="ECO:0000259" key="4">
    <source>
        <dbReference type="Pfam" id="PF24883"/>
    </source>
</evidence>
<dbReference type="SUPFAM" id="SSF52540">
    <property type="entry name" value="P-loop containing nucleoside triphosphate hydrolases"/>
    <property type="match status" value="1"/>
</dbReference>
<dbReference type="Pfam" id="PF24883">
    <property type="entry name" value="NPHP3_N"/>
    <property type="match status" value="1"/>
</dbReference>
<dbReference type="EMBL" id="ML732297">
    <property type="protein sequence ID" value="KAB8070602.1"/>
    <property type="molecule type" value="Genomic_DNA"/>
</dbReference>
<keyword evidence="1" id="KW-0677">Repeat</keyword>
<organism evidence="5 6">
    <name type="scientific">Aspergillus leporis</name>
    <dbReference type="NCBI Taxonomy" id="41062"/>
    <lineage>
        <taxon>Eukaryota</taxon>
        <taxon>Fungi</taxon>
        <taxon>Dikarya</taxon>
        <taxon>Ascomycota</taxon>
        <taxon>Pezizomycotina</taxon>
        <taxon>Eurotiomycetes</taxon>
        <taxon>Eurotiomycetidae</taxon>
        <taxon>Eurotiales</taxon>
        <taxon>Aspergillaceae</taxon>
        <taxon>Aspergillus</taxon>
        <taxon>Aspergillus subgen. Circumdati</taxon>
    </lineage>
</organism>
<reference evidence="5 6" key="1">
    <citation type="submission" date="2019-04" db="EMBL/GenBank/DDBJ databases">
        <title>Friends and foes A comparative genomics study of 23 Aspergillus species from section Flavi.</title>
        <authorList>
            <consortium name="DOE Joint Genome Institute"/>
            <person name="Kjaerbolling I."/>
            <person name="Vesth T."/>
            <person name="Frisvad J.C."/>
            <person name="Nybo J.L."/>
            <person name="Theobald S."/>
            <person name="Kildgaard S."/>
            <person name="Isbrandt T."/>
            <person name="Kuo A."/>
            <person name="Sato A."/>
            <person name="Lyhne E.K."/>
            <person name="Kogle M.E."/>
            <person name="Wiebenga A."/>
            <person name="Kun R.S."/>
            <person name="Lubbers R.J."/>
            <person name="Makela M.R."/>
            <person name="Barry K."/>
            <person name="Chovatia M."/>
            <person name="Clum A."/>
            <person name="Daum C."/>
            <person name="Haridas S."/>
            <person name="He G."/>
            <person name="LaButti K."/>
            <person name="Lipzen A."/>
            <person name="Mondo S."/>
            <person name="Riley R."/>
            <person name="Salamov A."/>
            <person name="Simmons B.A."/>
            <person name="Magnuson J.K."/>
            <person name="Henrissat B."/>
            <person name="Mortensen U.H."/>
            <person name="Larsen T.O."/>
            <person name="Devries R.P."/>
            <person name="Grigoriev I.V."/>
            <person name="Machida M."/>
            <person name="Baker S.E."/>
            <person name="Andersen M.R."/>
        </authorList>
    </citation>
    <scope>NUCLEOTIDE SEQUENCE [LARGE SCALE GENOMIC DNA]</scope>
    <source>
        <strain evidence="5 6">CBS 151.66</strain>
    </source>
</reference>
<dbReference type="Proteomes" id="UP000326565">
    <property type="component" value="Unassembled WGS sequence"/>
</dbReference>
<evidence type="ECO:0000256" key="3">
    <source>
        <dbReference type="SAM" id="MobiDB-lite"/>
    </source>
</evidence>
<evidence type="ECO:0000313" key="6">
    <source>
        <dbReference type="Proteomes" id="UP000326565"/>
    </source>
</evidence>
<dbReference type="SUPFAM" id="SSF48452">
    <property type="entry name" value="TPR-like"/>
    <property type="match status" value="1"/>
</dbReference>
<name>A0A5N5WU23_9EURO</name>
<gene>
    <name evidence="5" type="ORF">BDV29DRAFT_160308</name>
</gene>
<dbReference type="Gene3D" id="3.40.50.300">
    <property type="entry name" value="P-loop containing nucleotide triphosphate hydrolases"/>
    <property type="match status" value="1"/>
</dbReference>
<feature type="compositionally biased region" description="Polar residues" evidence="3">
    <location>
        <begin position="1999"/>
        <end position="2010"/>
    </location>
</feature>
<keyword evidence="6" id="KW-1185">Reference proteome</keyword>